<dbReference type="SUPFAM" id="SSF53850">
    <property type="entry name" value="Periplasmic binding protein-like II"/>
    <property type="match status" value="1"/>
</dbReference>
<reference evidence="5 6" key="1">
    <citation type="submission" date="2018-01" db="EMBL/GenBank/DDBJ databases">
        <title>Co-occurrence of chitin degradation, pigmentation and bioactivity in marine Pseudoalteromonas.</title>
        <authorList>
            <person name="Paulsen S."/>
            <person name="Gram L."/>
            <person name="Machado H."/>
        </authorList>
    </citation>
    <scope>NUCLEOTIDE SEQUENCE [LARGE SCALE GENOMIC DNA]</scope>
    <source>
        <strain evidence="5 6">S3898</strain>
    </source>
</reference>
<dbReference type="PANTHER" id="PTHR35936:SF25">
    <property type="entry name" value="ABC TRANSPORTER SUBSTRATE-BINDING PROTEIN"/>
    <property type="match status" value="1"/>
</dbReference>
<dbReference type="InterPro" id="IPR001638">
    <property type="entry name" value="Solute-binding_3/MltF_N"/>
</dbReference>
<dbReference type="EMBL" id="PPSX01000013">
    <property type="protein sequence ID" value="RZQ54468.1"/>
    <property type="molecule type" value="Genomic_DNA"/>
</dbReference>
<evidence type="ECO:0000256" key="3">
    <source>
        <dbReference type="SAM" id="SignalP"/>
    </source>
</evidence>
<dbReference type="Gene3D" id="3.40.190.10">
    <property type="entry name" value="Periplasmic binding protein-like II"/>
    <property type="match status" value="2"/>
</dbReference>
<sequence length="244" mass="27590">MCAFMYKKFVLFLLIYACLLPLKATAQVLTACIDDHPPYQVLGETPSGTHIDALRTLAKVLNKEIKFIQSPNFPRCVAFLESGEADVIAGLNPTEERQKFAFFAPFKKADALRVISKNGIMINTYDDFKNKLIGVSRGALYFPKFDKDVDLDKIEIQNVRIGFSLLLKDRIDLIMVSPAMLKTFSAEIEQANLIVSPIALEEMRNKETFFGISKKIKMKHIGVIEKVEQAYNRGAFKVTTQKKE</sequence>
<name>A0A4V2EK35_9GAMM</name>
<feature type="signal peptide" evidence="3">
    <location>
        <begin position="1"/>
        <end position="26"/>
    </location>
</feature>
<dbReference type="AlphaFoldDB" id="A0A4V2EK35"/>
<evidence type="ECO:0000256" key="1">
    <source>
        <dbReference type="ARBA" id="ARBA00010333"/>
    </source>
</evidence>
<dbReference type="Pfam" id="PF00497">
    <property type="entry name" value="SBP_bac_3"/>
    <property type="match status" value="1"/>
</dbReference>
<proteinExistence type="inferred from homology"/>
<evidence type="ECO:0000256" key="2">
    <source>
        <dbReference type="ARBA" id="ARBA00022729"/>
    </source>
</evidence>
<organism evidence="5 6">
    <name type="scientific">Pseudoalteromonas phenolica</name>
    <dbReference type="NCBI Taxonomy" id="161398"/>
    <lineage>
        <taxon>Bacteria</taxon>
        <taxon>Pseudomonadati</taxon>
        <taxon>Pseudomonadota</taxon>
        <taxon>Gammaproteobacteria</taxon>
        <taxon>Alteromonadales</taxon>
        <taxon>Pseudoalteromonadaceae</taxon>
        <taxon>Pseudoalteromonas</taxon>
    </lineage>
</organism>
<dbReference type="Proteomes" id="UP000291338">
    <property type="component" value="Unassembled WGS sequence"/>
</dbReference>
<evidence type="ECO:0000313" key="5">
    <source>
        <dbReference type="EMBL" id="RZQ54468.1"/>
    </source>
</evidence>
<feature type="domain" description="Solute-binding protein family 3/N-terminal" evidence="4">
    <location>
        <begin position="28"/>
        <end position="244"/>
    </location>
</feature>
<evidence type="ECO:0000259" key="4">
    <source>
        <dbReference type="SMART" id="SM00062"/>
    </source>
</evidence>
<protein>
    <recommendedName>
        <fullName evidence="4">Solute-binding protein family 3/N-terminal domain-containing protein</fullName>
    </recommendedName>
</protein>
<dbReference type="PANTHER" id="PTHR35936">
    <property type="entry name" value="MEMBRANE-BOUND LYTIC MUREIN TRANSGLYCOSYLASE F"/>
    <property type="match status" value="1"/>
</dbReference>
<feature type="chain" id="PRO_5020949037" description="Solute-binding protein family 3/N-terminal domain-containing protein" evidence="3">
    <location>
        <begin position="27"/>
        <end position="244"/>
    </location>
</feature>
<evidence type="ECO:0000313" key="6">
    <source>
        <dbReference type="Proteomes" id="UP000291338"/>
    </source>
</evidence>
<keyword evidence="2 3" id="KW-0732">Signal</keyword>
<comment type="similarity">
    <text evidence="1">Belongs to the bacterial solute-binding protein 3 family.</text>
</comment>
<gene>
    <name evidence="5" type="ORF">C1E23_03655</name>
</gene>
<dbReference type="SMART" id="SM00062">
    <property type="entry name" value="PBPb"/>
    <property type="match status" value="1"/>
</dbReference>
<comment type="caution">
    <text evidence="5">The sequence shown here is derived from an EMBL/GenBank/DDBJ whole genome shotgun (WGS) entry which is preliminary data.</text>
</comment>
<accession>A0A4V2EK35</accession>